<evidence type="ECO:0000256" key="4">
    <source>
        <dbReference type="ARBA" id="ARBA00022723"/>
    </source>
</evidence>
<evidence type="ECO:0000256" key="10">
    <source>
        <dbReference type="ARBA" id="ARBA00025217"/>
    </source>
</evidence>
<dbReference type="NCBIfam" id="TIGR00392">
    <property type="entry name" value="ileS"/>
    <property type="match status" value="1"/>
</dbReference>
<reference evidence="16" key="1">
    <citation type="submission" date="2020-08" db="EMBL/GenBank/DDBJ databases">
        <title>Sulfitobacter aestuariivivens sp. nov., isolated from a tidal flat.</title>
        <authorList>
            <person name="Park S."/>
            <person name="Yoon J.-H."/>
        </authorList>
    </citation>
    <scope>NUCLEOTIDE SEQUENCE</scope>
    <source>
        <strain evidence="16">TSTF-M16</strain>
    </source>
</reference>
<feature type="binding site" evidence="12">
    <location>
        <position position="945"/>
    </location>
    <ligand>
        <name>Zn(2+)</name>
        <dbReference type="ChEBI" id="CHEBI:29105"/>
    </ligand>
</feature>
<feature type="binding site" evidence="12">
    <location>
        <position position="608"/>
    </location>
    <ligand>
        <name>L-isoleucyl-5'-AMP</name>
        <dbReference type="ChEBI" id="CHEBI:178002"/>
    </ligand>
</feature>
<dbReference type="SUPFAM" id="SSF52374">
    <property type="entry name" value="Nucleotidylyl transferase"/>
    <property type="match status" value="1"/>
</dbReference>
<evidence type="ECO:0000256" key="3">
    <source>
        <dbReference type="ARBA" id="ARBA00022598"/>
    </source>
</evidence>
<dbReference type="FunFam" id="3.40.50.620:FF:000042">
    <property type="entry name" value="Isoleucine--tRNA ligase"/>
    <property type="match status" value="1"/>
</dbReference>
<dbReference type="InterPro" id="IPR009080">
    <property type="entry name" value="tRNAsynth_Ia_anticodon-bd"/>
</dbReference>
<evidence type="ECO:0000256" key="11">
    <source>
        <dbReference type="ARBA" id="ARBA00048359"/>
    </source>
</evidence>
<feature type="domain" description="Methionyl/Valyl/Leucyl/Isoleucyl-tRNA synthetase anticodon-binding" evidence="15">
    <location>
        <begin position="731"/>
        <end position="880"/>
    </location>
</feature>
<keyword evidence="17" id="KW-1185">Reference proteome</keyword>
<dbReference type="EC" id="6.1.1.5" evidence="12"/>
<dbReference type="Gene3D" id="3.90.740.10">
    <property type="entry name" value="Valyl/Leucyl/Isoleucyl-tRNA synthetase, editing domain"/>
    <property type="match status" value="1"/>
</dbReference>
<dbReference type="InterPro" id="IPR009008">
    <property type="entry name" value="Val/Leu/Ile-tRNA-synth_edit"/>
</dbReference>
<comment type="cofactor">
    <cofactor evidence="12">
        <name>Zn(2+)</name>
        <dbReference type="ChEBI" id="CHEBI:29105"/>
    </cofactor>
    <text evidence="12">Binds 1 zinc ion per subunit.</text>
</comment>
<feature type="binding site" evidence="12">
    <location>
        <position position="964"/>
    </location>
    <ligand>
        <name>Zn(2+)</name>
        <dbReference type="ChEBI" id="CHEBI:29105"/>
    </ligand>
</feature>
<evidence type="ECO:0000256" key="2">
    <source>
        <dbReference type="ARBA" id="ARBA00022490"/>
    </source>
</evidence>
<protein>
    <recommendedName>
        <fullName evidence="12">Isoleucine--tRNA ligase</fullName>
        <ecNumber evidence="12">6.1.1.5</ecNumber>
    </recommendedName>
    <alternativeName>
        <fullName evidence="12">Isoleucyl-tRNA synthetase</fullName>
        <shortName evidence="12">IleRS</shortName>
    </alternativeName>
</protein>
<feature type="binding site" evidence="12">
    <location>
        <position position="942"/>
    </location>
    <ligand>
        <name>Zn(2+)</name>
        <dbReference type="ChEBI" id="CHEBI:29105"/>
    </ligand>
</feature>
<keyword evidence="4 12" id="KW-0479">Metal-binding</keyword>
<evidence type="ECO:0000313" key="16">
    <source>
        <dbReference type="EMBL" id="MBD3662327.1"/>
    </source>
</evidence>
<dbReference type="GO" id="GO:0005829">
    <property type="term" value="C:cytosol"/>
    <property type="evidence" value="ECO:0007669"/>
    <property type="project" value="TreeGrafter"/>
</dbReference>
<dbReference type="SUPFAM" id="SSF50677">
    <property type="entry name" value="ValRS/IleRS/LeuRS editing domain"/>
    <property type="match status" value="1"/>
</dbReference>
<dbReference type="Gene3D" id="1.10.730.20">
    <property type="match status" value="1"/>
</dbReference>
<dbReference type="Pfam" id="PF00133">
    <property type="entry name" value="tRNA-synt_1"/>
    <property type="match status" value="1"/>
</dbReference>
<dbReference type="InterPro" id="IPR013155">
    <property type="entry name" value="M/V/L/I-tRNA-synth_anticd-bd"/>
</dbReference>
<name>A0A927D2W7_9RHOB</name>
<evidence type="ECO:0000256" key="12">
    <source>
        <dbReference type="HAMAP-Rule" id="MF_02002"/>
    </source>
</evidence>
<keyword evidence="7 12" id="KW-0067">ATP-binding</keyword>
<dbReference type="PROSITE" id="PS00178">
    <property type="entry name" value="AA_TRNA_LIGASE_I"/>
    <property type="match status" value="1"/>
</dbReference>
<evidence type="ECO:0000256" key="9">
    <source>
        <dbReference type="ARBA" id="ARBA00023146"/>
    </source>
</evidence>
<dbReference type="InterPro" id="IPR023585">
    <property type="entry name" value="Ile-tRNA-ligase_type1"/>
</dbReference>
<feature type="binding site" evidence="12">
    <location>
        <position position="652"/>
    </location>
    <ligand>
        <name>ATP</name>
        <dbReference type="ChEBI" id="CHEBI:30616"/>
    </ligand>
</feature>
<dbReference type="PANTHER" id="PTHR42765">
    <property type="entry name" value="SOLEUCYL-TRNA SYNTHETASE"/>
    <property type="match status" value="1"/>
</dbReference>
<evidence type="ECO:0000259" key="13">
    <source>
        <dbReference type="Pfam" id="PF00133"/>
    </source>
</evidence>
<evidence type="ECO:0000259" key="14">
    <source>
        <dbReference type="Pfam" id="PF06827"/>
    </source>
</evidence>
<dbReference type="EMBL" id="JACTAG010000001">
    <property type="protein sequence ID" value="MBD3662327.1"/>
    <property type="molecule type" value="Genomic_DNA"/>
</dbReference>
<dbReference type="AlphaFoldDB" id="A0A927D2W7"/>
<dbReference type="InterPro" id="IPR010663">
    <property type="entry name" value="Znf_FPG/IleRS"/>
</dbReference>
<evidence type="ECO:0000313" key="17">
    <source>
        <dbReference type="Proteomes" id="UP000635142"/>
    </source>
</evidence>
<comment type="subcellular location">
    <subcellularLocation>
        <location evidence="12">Cytoplasm</location>
    </subcellularLocation>
</comment>
<dbReference type="InterPro" id="IPR001412">
    <property type="entry name" value="aa-tRNA-synth_I_CS"/>
</dbReference>
<evidence type="ECO:0000256" key="7">
    <source>
        <dbReference type="ARBA" id="ARBA00022840"/>
    </source>
</evidence>
<comment type="function">
    <text evidence="10 12">Catalyzes the attachment of isoleucine to tRNA(Ile). As IleRS can inadvertently accommodate and process structurally similar amino acids such as valine, to avoid such errors it has two additional distinct tRNA(Ile)-dependent editing activities. One activity is designated as 'pretransfer' editing and involves the hydrolysis of activated Val-AMP. The other activity is designated 'posttransfer' editing and involves deacylation of mischarged Val-tRNA(Ile).</text>
</comment>
<dbReference type="GO" id="GO:0002161">
    <property type="term" value="F:aminoacyl-tRNA deacylase activity"/>
    <property type="evidence" value="ECO:0007669"/>
    <property type="project" value="InterPro"/>
</dbReference>
<dbReference type="GO" id="GO:0004822">
    <property type="term" value="F:isoleucine-tRNA ligase activity"/>
    <property type="evidence" value="ECO:0007669"/>
    <property type="project" value="UniProtKB-UniRule"/>
</dbReference>
<evidence type="ECO:0000256" key="6">
    <source>
        <dbReference type="ARBA" id="ARBA00022833"/>
    </source>
</evidence>
<dbReference type="InterPro" id="IPR002300">
    <property type="entry name" value="aa-tRNA-synth_Ia"/>
</dbReference>
<feature type="domain" description="Zinc finger FPG/IleRS-type" evidence="14">
    <location>
        <begin position="941"/>
        <end position="965"/>
    </location>
</feature>
<organism evidence="16 17">
    <name type="scientific">Sulfitobacter aestuariivivens</name>
    <dbReference type="NCBI Taxonomy" id="2766981"/>
    <lineage>
        <taxon>Bacteria</taxon>
        <taxon>Pseudomonadati</taxon>
        <taxon>Pseudomonadota</taxon>
        <taxon>Alphaproteobacteria</taxon>
        <taxon>Rhodobacterales</taxon>
        <taxon>Roseobacteraceae</taxon>
        <taxon>Sulfitobacter</taxon>
    </lineage>
</organism>
<dbReference type="SUPFAM" id="SSF47323">
    <property type="entry name" value="Anticodon-binding domain of a subclass of class I aminoacyl-tRNA synthetases"/>
    <property type="match status" value="1"/>
</dbReference>
<dbReference type="InterPro" id="IPR002301">
    <property type="entry name" value="Ile-tRNA-ligase"/>
</dbReference>
<keyword evidence="5 12" id="KW-0547">Nucleotide-binding</keyword>
<gene>
    <name evidence="12" type="primary">ileS</name>
    <name evidence="16" type="ORF">H9Q16_00165</name>
</gene>
<sequence>MCAETTPRPDYKSTLNLPKTEFPMRAGLPRREPEWLARWAQIGVYDRLRQKKGREPFTLHDGPPYANGHLHIGHALNKTIKDMIVRSHQMMGFDARYIPGWDCHGLPIEWKIEEQYRKKGRDKDQVPINEFRGECRAFAAEWVDVQREEFKRLGITGNWDDPYLTMDFHAERVIAEEFMKFLMNGTLYQGSKPVMWSPVEQTALAEAEVEYHDKESFTVWVKFRVVTPGDLEGAQVVIWTTTPWTMPSNKAVVYGDDISYGLYEVTATPEECWASVGDRYLLADNLAADVLGRARLEDGMWTRVRDVPASELAGLELAHPLKGADGSDGEWDDNRDFRAADFVNDDEGTGFVHCAPSHGMEEFELYRDLGMLEQVITYNVNPDGRFRDDLPFFGGTAILKPNGKEGNANKVIIDKLAEVGGLLARGKIKHSYPHSWRSKAPVIYRNTPQWFAAIDKPVGDGQDQHGKTIRERALTEIDNVNWVPKSGRNRLHSMMEVRPDWVLSRQRAWGVPLTCFTKKGALPTDEDFLLRNPQVNRRITSAFEGEGADAWYEDGAKKRFLEGIVNPEDYDQVTDILDVWFDSGSTHAFTLRDRPDGTEDGIADVYMEGTDQHRGWFHSSLLQSVGTTGRAPYRNVVTHGMTLDEKGFKQSKSLGNITPPKDVINQYGADILRLWVAQTDYTADQRIGPEILKGVADSYRRLRNTMRYMLGALNDFSESDRVEPADMPELERWVLHRLTELDDVVRDGYAKFDFQGVFQAVFTFATLDLSAFYFDIRKDALYCDGDTLRRRSARTVLDILFHRLTTWLAPVLVFTMEEVWLERFPGEDSSVHLVDIPQTPDAWRDPDLAAKWAKVRAARRVVTAALEVQRVEKVIGASLEAAPIVYVEDADQRAALESVSFEDVSITSDITVTGDPAPDDAFRMAETPGVAVVFAKAAGAKCERCWKVLPDVGTHAHPGICKRCDEAVGDAA</sequence>
<dbReference type="PRINTS" id="PR00984">
    <property type="entry name" value="TRNASYNTHILE"/>
</dbReference>
<dbReference type="GO" id="GO:0006428">
    <property type="term" value="P:isoleucyl-tRNA aminoacylation"/>
    <property type="evidence" value="ECO:0007669"/>
    <property type="project" value="UniProtKB-UniRule"/>
</dbReference>
<dbReference type="Pfam" id="PF08264">
    <property type="entry name" value="Anticodon_1"/>
    <property type="match status" value="1"/>
</dbReference>
<accession>A0A927D2W7</accession>
<feature type="short sequence motif" description="'KMSKS' region" evidence="12">
    <location>
        <begin position="649"/>
        <end position="653"/>
    </location>
</feature>
<dbReference type="Gene3D" id="3.40.50.620">
    <property type="entry name" value="HUPs"/>
    <property type="match status" value="2"/>
</dbReference>
<dbReference type="Pfam" id="PF06827">
    <property type="entry name" value="zf-FPG_IleRS"/>
    <property type="match status" value="1"/>
</dbReference>
<dbReference type="RefSeq" id="WP_191073374.1">
    <property type="nucleotide sequence ID" value="NZ_JACTAG010000001.1"/>
</dbReference>
<dbReference type="GO" id="GO:0008270">
    <property type="term" value="F:zinc ion binding"/>
    <property type="evidence" value="ECO:0007669"/>
    <property type="project" value="UniProtKB-UniRule"/>
</dbReference>
<proteinExistence type="inferred from homology"/>
<dbReference type="InterPro" id="IPR050081">
    <property type="entry name" value="Ile-tRNA_ligase"/>
</dbReference>
<keyword evidence="9 12" id="KW-0030">Aminoacyl-tRNA synthetase</keyword>
<dbReference type="InterPro" id="IPR014729">
    <property type="entry name" value="Rossmann-like_a/b/a_fold"/>
</dbReference>
<keyword evidence="6 12" id="KW-0862">Zinc</keyword>
<dbReference type="Proteomes" id="UP000635142">
    <property type="component" value="Unassembled WGS sequence"/>
</dbReference>
<dbReference type="InterPro" id="IPR033708">
    <property type="entry name" value="Anticodon_Ile_BEm"/>
</dbReference>
<comment type="subunit">
    <text evidence="12">Monomer.</text>
</comment>
<dbReference type="PANTHER" id="PTHR42765:SF1">
    <property type="entry name" value="ISOLEUCINE--TRNA LIGASE, MITOCHONDRIAL"/>
    <property type="match status" value="1"/>
</dbReference>
<evidence type="ECO:0000256" key="1">
    <source>
        <dbReference type="ARBA" id="ARBA00006887"/>
    </source>
</evidence>
<dbReference type="HAMAP" id="MF_02002">
    <property type="entry name" value="Ile_tRNA_synth_type1"/>
    <property type="match status" value="1"/>
</dbReference>
<comment type="domain">
    <text evidence="12">IleRS has two distinct active sites: one for aminoacylation and one for editing. The misactivated valine is translocated from the active site to the editing site, which sterically excludes the correctly activated isoleucine. The single editing site contains two valyl binding pockets, one specific for each substrate (Val-AMP or Val-tRNA(Ile)).</text>
</comment>
<feature type="short sequence motif" description="'HIGH' region" evidence="12">
    <location>
        <begin position="64"/>
        <end position="74"/>
    </location>
</feature>
<evidence type="ECO:0000256" key="5">
    <source>
        <dbReference type="ARBA" id="ARBA00022741"/>
    </source>
</evidence>
<keyword evidence="8 12" id="KW-0648">Protein biosynthesis</keyword>
<feature type="binding site" evidence="12">
    <location>
        <position position="961"/>
    </location>
    <ligand>
        <name>Zn(2+)</name>
        <dbReference type="ChEBI" id="CHEBI:29105"/>
    </ligand>
</feature>
<dbReference type="GO" id="GO:0005524">
    <property type="term" value="F:ATP binding"/>
    <property type="evidence" value="ECO:0007669"/>
    <property type="project" value="UniProtKB-UniRule"/>
</dbReference>
<comment type="similarity">
    <text evidence="1 12">Belongs to the class-I aminoacyl-tRNA synthetase family. IleS type 1 subfamily.</text>
</comment>
<feature type="domain" description="Aminoacyl-tRNA synthetase class Ia" evidence="13">
    <location>
        <begin position="35"/>
        <end position="687"/>
    </location>
</feature>
<comment type="caution">
    <text evidence="16">The sequence shown here is derived from an EMBL/GenBank/DDBJ whole genome shotgun (WGS) entry which is preliminary data.</text>
</comment>
<comment type="catalytic activity">
    <reaction evidence="11 12">
        <text>tRNA(Ile) + L-isoleucine + ATP = L-isoleucyl-tRNA(Ile) + AMP + diphosphate</text>
        <dbReference type="Rhea" id="RHEA:11060"/>
        <dbReference type="Rhea" id="RHEA-COMP:9666"/>
        <dbReference type="Rhea" id="RHEA-COMP:9695"/>
        <dbReference type="ChEBI" id="CHEBI:30616"/>
        <dbReference type="ChEBI" id="CHEBI:33019"/>
        <dbReference type="ChEBI" id="CHEBI:58045"/>
        <dbReference type="ChEBI" id="CHEBI:78442"/>
        <dbReference type="ChEBI" id="CHEBI:78528"/>
        <dbReference type="ChEBI" id="CHEBI:456215"/>
        <dbReference type="EC" id="6.1.1.5"/>
    </reaction>
</comment>
<evidence type="ECO:0000259" key="15">
    <source>
        <dbReference type="Pfam" id="PF08264"/>
    </source>
</evidence>
<keyword evidence="2 12" id="KW-0963">Cytoplasm</keyword>
<evidence type="ECO:0000256" key="8">
    <source>
        <dbReference type="ARBA" id="ARBA00022917"/>
    </source>
</evidence>
<dbReference type="CDD" id="cd07960">
    <property type="entry name" value="Anticodon_Ia_Ile_BEm"/>
    <property type="match status" value="1"/>
</dbReference>
<keyword evidence="3 12" id="KW-0436">Ligase</keyword>
<dbReference type="GO" id="GO:0000049">
    <property type="term" value="F:tRNA binding"/>
    <property type="evidence" value="ECO:0007669"/>
    <property type="project" value="InterPro"/>
</dbReference>